<organism evidence="2 3">
    <name type="scientific">Rhizobium fredii</name>
    <name type="common">Sinorhizobium fredii</name>
    <dbReference type="NCBI Taxonomy" id="380"/>
    <lineage>
        <taxon>Bacteria</taxon>
        <taxon>Pseudomonadati</taxon>
        <taxon>Pseudomonadota</taxon>
        <taxon>Alphaproteobacteria</taxon>
        <taxon>Hyphomicrobiales</taxon>
        <taxon>Rhizobiaceae</taxon>
        <taxon>Sinorhizobium/Ensifer group</taxon>
        <taxon>Sinorhizobium</taxon>
    </lineage>
</organism>
<name>A0A2L0H9Z0_RHIFR</name>
<accession>A0A2L0H9Z0</accession>
<feature type="transmembrane region" description="Helical" evidence="1">
    <location>
        <begin position="6"/>
        <end position="24"/>
    </location>
</feature>
<dbReference type="RefSeq" id="WP_104840317.1">
    <property type="nucleotide sequence ID" value="NZ_CP024308.1"/>
</dbReference>
<feature type="transmembrane region" description="Helical" evidence="1">
    <location>
        <begin position="31"/>
        <end position="50"/>
    </location>
</feature>
<gene>
    <name evidence="2" type="ORF">NXT3_PA00024</name>
</gene>
<evidence type="ECO:0008006" key="4">
    <source>
        <dbReference type="Google" id="ProtNLM"/>
    </source>
</evidence>
<reference evidence="2 3" key="1">
    <citation type="submission" date="2017-10" db="EMBL/GenBank/DDBJ databases">
        <title>Analysis of the genome sequences of Rhizobium populations associated to common bean (phaseolus vulgaris).</title>
        <authorList>
            <person name="Bustos P."/>
            <person name="Santamaria R.I."/>
            <person name="Miranda-Sanchez F."/>
            <person name="Perez-Carrascal O."/>
            <person name="Juarez S."/>
            <person name="Lozano L."/>
            <person name="Martinez-Flores I."/>
            <person name="Vinuesa P."/>
            <person name="Martinez-Romero E."/>
            <person name="Cevallos M.A."/>
            <person name="Romero D."/>
            <person name="Davila G."/>
            <person name="Gonzalez V."/>
        </authorList>
    </citation>
    <scope>NUCLEOTIDE SEQUENCE [LARGE SCALE GENOMIC DNA]</scope>
    <source>
        <strain evidence="2 3">NXT3</strain>
        <plasmid evidence="3">Plasmid psfrenxt3a</plasmid>
    </source>
</reference>
<sequence>MSAIAYAIASVPIAILLALILKRFEIGESTTFIALLLLPLGVWGVASGAISEFSAGGVALKFREAAKAEVKLSPLTDIVEEFQAIEKGGLSAIEGFTRALTPGKPIALVLKLGRPNYYVPSAVVLYLQALSSFDPELTLVVTDADGKFMAAADGRAVMNFLTGQNDFQAQERFREALNAPDASRLLELPGFTSEAITADATNAQALSKMDELARRTLVALDSEGRPKGLAKRDAIVTHLLVQLASGSAGAP</sequence>
<keyword evidence="1" id="KW-0812">Transmembrane</keyword>
<evidence type="ECO:0000313" key="3">
    <source>
        <dbReference type="Proteomes" id="UP000239340"/>
    </source>
</evidence>
<evidence type="ECO:0000313" key="2">
    <source>
        <dbReference type="EMBL" id="AUX78320.1"/>
    </source>
</evidence>
<proteinExistence type="predicted"/>
<dbReference type="Proteomes" id="UP000239340">
    <property type="component" value="Plasmid pSfreNXT3a"/>
</dbReference>
<keyword evidence="1" id="KW-0472">Membrane</keyword>
<keyword evidence="1" id="KW-1133">Transmembrane helix</keyword>
<keyword evidence="2" id="KW-0614">Plasmid</keyword>
<protein>
    <recommendedName>
        <fullName evidence="4">CBS domain-containing protein</fullName>
    </recommendedName>
</protein>
<dbReference type="EMBL" id="CP024308">
    <property type="protein sequence ID" value="AUX78320.1"/>
    <property type="molecule type" value="Genomic_DNA"/>
</dbReference>
<evidence type="ECO:0000256" key="1">
    <source>
        <dbReference type="SAM" id="Phobius"/>
    </source>
</evidence>
<geneLocation type="plasmid" evidence="3">
    <name>psfrenxt3a</name>
</geneLocation>
<dbReference type="AlphaFoldDB" id="A0A2L0H9Z0"/>